<dbReference type="PANTHER" id="PTHR34218">
    <property type="entry name" value="PEPTIDASE S45 PENICILLIN AMIDASE"/>
    <property type="match status" value="1"/>
</dbReference>
<dbReference type="InterPro" id="IPR023343">
    <property type="entry name" value="Penicillin_amidase_dom1"/>
</dbReference>
<reference evidence="7 8" key="1">
    <citation type="submission" date="2020-04" db="EMBL/GenBank/DDBJ databases">
        <authorList>
            <person name="Liu A."/>
        </authorList>
    </citation>
    <scope>NUCLEOTIDE SEQUENCE [LARGE SCALE GENOMIC DNA]</scope>
    <source>
        <strain evidence="7 8">RZ02</strain>
    </source>
</reference>
<feature type="binding site" evidence="6">
    <location>
        <position position="313"/>
    </location>
    <ligand>
        <name>Ca(2+)</name>
        <dbReference type="ChEBI" id="CHEBI:29108"/>
    </ligand>
</feature>
<dbReference type="Gene3D" id="1.10.1400.10">
    <property type="match status" value="1"/>
</dbReference>
<dbReference type="RefSeq" id="WP_170009643.1">
    <property type="nucleotide sequence ID" value="NZ_JABCRE010000002.1"/>
</dbReference>
<evidence type="ECO:0000256" key="6">
    <source>
        <dbReference type="PIRSR" id="PIRSR001227-2"/>
    </source>
</evidence>
<dbReference type="GO" id="GO:0017000">
    <property type="term" value="P:antibiotic biosynthetic process"/>
    <property type="evidence" value="ECO:0007669"/>
    <property type="project" value="InterPro"/>
</dbReference>
<proteinExistence type="inferred from homology"/>
<keyword evidence="8" id="KW-1185">Reference proteome</keyword>
<sequence length="738" mass="81007">MKKWLARAGWVSLTAVLVTLVGLMVWEPLLAEKGNDPADTAQNGYQAEIIRSEFGVPHIYGKTDADVAFGVAIAHAEDDFFTLQDVIAMARGRYGAMAGEEGAQVDYVYHLLDARGTAERHYAGIPAETRVLFEAYATGLNQFAAEHPDEIRLGNLFPVNGKDVATGFALRQPFFFGLNNVIGPLAAGEPLRKEFGPAIPGHEPSDSAEPIMDGAGTNETAAALPIHMGQDGAMAGSNAWAIAPAKSGDGVTRLVSNSHQPWRGGVAWYELVVQSEEGWHYAGANFPGSPFPFLGHNEHLGWTNTVNRPDMTDVYRLELDESGTRYRLDGEWQELESKTVTLAVKMGPLVLPVRQTVHRSAHGPVIINDNGAFAIRYGGIDNLGALDAYYKLNKAETLEEWEAILARMDIPSTNFIYGDKQGNIAYVYNAAIPDRPKGPNWRGILPGDDSSLIWTGPVDYSVLPKLINPGSGWVYNANNQPYSAAGPADDIDPDSVAPELGVELKMTNRARRTEELMAQFDIIDRPTLERIKYDMGYIRADYVDVMMDGVEALDVSSDPQLAKAQALLASWDMTSDNVGKADALALLMIRPWMGAEYQNYPLPDAQEELQKASDHLMEHFGTLTPPMSDLLRLRQGDVDLPLDGGSDTLRASTLWDVDEDGRLSVRHGDSFIMFVEWAPGQKVRSESIQPYGAATTRPGSPHFADQAKLFVRKELKPVHFWREDALRNAASRKTVSSQ</sequence>
<protein>
    <submittedName>
        <fullName evidence="7">Acylase</fullName>
    </submittedName>
</protein>
<dbReference type="PIRSF" id="PIRSF001227">
    <property type="entry name" value="Pen_acylase"/>
    <property type="match status" value="1"/>
</dbReference>
<dbReference type="InterPro" id="IPR002692">
    <property type="entry name" value="S45"/>
</dbReference>
<dbReference type="Gene3D" id="2.30.120.10">
    <property type="match status" value="1"/>
</dbReference>
<organism evidence="7 8">
    <name type="scientific">Pontixanthobacter rizhaonensis</name>
    <dbReference type="NCBI Taxonomy" id="2730337"/>
    <lineage>
        <taxon>Bacteria</taxon>
        <taxon>Pseudomonadati</taxon>
        <taxon>Pseudomonadota</taxon>
        <taxon>Alphaproteobacteria</taxon>
        <taxon>Sphingomonadales</taxon>
        <taxon>Erythrobacteraceae</taxon>
        <taxon>Pontixanthobacter</taxon>
    </lineage>
</organism>
<evidence type="ECO:0000313" key="7">
    <source>
        <dbReference type="EMBL" id="NMW30736.1"/>
    </source>
</evidence>
<comment type="caution">
    <text evidence="7">The sequence shown here is derived from an EMBL/GenBank/DDBJ whole genome shotgun (WGS) entry which is preliminary data.</text>
</comment>
<dbReference type="EMBL" id="JABCRE010000002">
    <property type="protein sequence ID" value="NMW30736.1"/>
    <property type="molecule type" value="Genomic_DNA"/>
</dbReference>
<name>A0A848QMF7_9SPHN</name>
<keyword evidence="3" id="KW-0378">Hydrolase</keyword>
<evidence type="ECO:0000256" key="3">
    <source>
        <dbReference type="ARBA" id="ARBA00022801"/>
    </source>
</evidence>
<feature type="binding site" evidence="6">
    <location>
        <position position="490"/>
    </location>
    <ligand>
        <name>Ca(2+)</name>
        <dbReference type="ChEBI" id="CHEBI:29108"/>
    </ligand>
</feature>
<evidence type="ECO:0000256" key="5">
    <source>
        <dbReference type="PIRSR" id="PIRSR001227-1"/>
    </source>
</evidence>
<dbReference type="InterPro" id="IPR043147">
    <property type="entry name" value="Penicillin_amidase_A-knob"/>
</dbReference>
<dbReference type="InterPro" id="IPR014395">
    <property type="entry name" value="Pen/GL7ACA/AHL_acylase"/>
</dbReference>
<keyword evidence="2" id="KW-0732">Signal</keyword>
<dbReference type="PANTHER" id="PTHR34218:SF3">
    <property type="entry name" value="ACYL-HOMOSERINE LACTONE ACYLASE PVDQ"/>
    <property type="match status" value="1"/>
</dbReference>
<accession>A0A848QMF7</accession>
<dbReference type="Proteomes" id="UP000561181">
    <property type="component" value="Unassembled WGS sequence"/>
</dbReference>
<dbReference type="GO" id="GO:0016811">
    <property type="term" value="F:hydrolase activity, acting on carbon-nitrogen (but not peptide) bonds, in linear amides"/>
    <property type="evidence" value="ECO:0007669"/>
    <property type="project" value="InterPro"/>
</dbReference>
<dbReference type="Pfam" id="PF01804">
    <property type="entry name" value="Penicil_amidase"/>
    <property type="match status" value="1"/>
</dbReference>
<evidence type="ECO:0000256" key="4">
    <source>
        <dbReference type="ARBA" id="ARBA00023145"/>
    </source>
</evidence>
<evidence type="ECO:0000256" key="1">
    <source>
        <dbReference type="ARBA" id="ARBA00006586"/>
    </source>
</evidence>
<comment type="similarity">
    <text evidence="1">Belongs to the peptidase S45 family.</text>
</comment>
<keyword evidence="6" id="KW-0106">Calcium</keyword>
<dbReference type="InterPro" id="IPR043146">
    <property type="entry name" value="Penicillin_amidase_N_B-knob"/>
</dbReference>
<comment type="cofactor">
    <cofactor evidence="6">
        <name>Ca(2+)</name>
        <dbReference type="ChEBI" id="CHEBI:29108"/>
    </cofactor>
    <text evidence="6">Binds 1 Ca(2+) ion per dimer.</text>
</comment>
<evidence type="ECO:0000313" key="8">
    <source>
        <dbReference type="Proteomes" id="UP000561181"/>
    </source>
</evidence>
<dbReference type="Gene3D" id="1.10.439.10">
    <property type="entry name" value="Penicillin Amidohydrolase, domain 1"/>
    <property type="match status" value="1"/>
</dbReference>
<feature type="binding site" evidence="6">
    <location>
        <position position="310"/>
    </location>
    <ligand>
        <name>Ca(2+)</name>
        <dbReference type="ChEBI" id="CHEBI:29108"/>
    </ligand>
</feature>
<dbReference type="SUPFAM" id="SSF56235">
    <property type="entry name" value="N-terminal nucleophile aminohydrolases (Ntn hydrolases)"/>
    <property type="match status" value="1"/>
</dbReference>
<dbReference type="CDD" id="cd01936">
    <property type="entry name" value="Ntn_CA"/>
    <property type="match status" value="1"/>
</dbReference>
<keyword evidence="4" id="KW-0865">Zymogen</keyword>
<evidence type="ECO:0000256" key="2">
    <source>
        <dbReference type="ARBA" id="ARBA00022729"/>
    </source>
</evidence>
<dbReference type="GO" id="GO:0046872">
    <property type="term" value="F:metal ion binding"/>
    <property type="evidence" value="ECO:0007669"/>
    <property type="project" value="UniProtKB-KW"/>
</dbReference>
<dbReference type="Gene3D" id="3.60.20.10">
    <property type="entry name" value="Glutamine Phosphoribosylpyrophosphate, subunit 1, domain 1"/>
    <property type="match status" value="1"/>
</dbReference>
<feature type="active site" description="Nucleophile" evidence="5">
    <location>
        <position position="237"/>
    </location>
</feature>
<dbReference type="AlphaFoldDB" id="A0A848QMF7"/>
<keyword evidence="6" id="KW-0479">Metal-binding</keyword>
<dbReference type="InterPro" id="IPR029055">
    <property type="entry name" value="Ntn_hydrolases_N"/>
</dbReference>
<gene>
    <name evidence="7" type="ORF">HKD42_01520</name>
</gene>